<evidence type="ECO:0000256" key="3">
    <source>
        <dbReference type="RuleBase" id="RU363019"/>
    </source>
</evidence>
<proteinExistence type="inferred from homology"/>
<dbReference type="PROSITE" id="PS51257">
    <property type="entry name" value="PROKAR_LIPOPROTEIN"/>
    <property type="match status" value="1"/>
</dbReference>
<dbReference type="InterPro" id="IPR029000">
    <property type="entry name" value="Cyclophilin-like_dom_sf"/>
</dbReference>
<feature type="chain" id="PRO_5026372634" description="Peptidyl-prolyl cis-trans isomerase" evidence="3">
    <location>
        <begin position="25"/>
        <end position="109"/>
    </location>
</feature>
<feature type="domain" description="PPIase cyclophilin-type" evidence="4">
    <location>
        <begin position="59"/>
        <end position="109"/>
    </location>
</feature>
<evidence type="ECO:0000259" key="4">
    <source>
        <dbReference type="PROSITE" id="PS50072"/>
    </source>
</evidence>
<keyword evidence="3" id="KW-0732">Signal</keyword>
<dbReference type="PANTHER" id="PTHR45625">
    <property type="entry name" value="PEPTIDYL-PROLYL CIS-TRANS ISOMERASE-RELATED"/>
    <property type="match status" value="1"/>
</dbReference>
<comment type="similarity">
    <text evidence="3">Belongs to the cyclophilin-type PPIase family.</text>
</comment>
<feature type="signal peptide" evidence="3">
    <location>
        <begin position="1"/>
        <end position="24"/>
    </location>
</feature>
<sequence length="109" mass="11921">MSNVTRWFFIFALMIIVGAGCANGSTSTPTAMQQDWSFQGALPEERIANKQARISTNRGDIVIAFYADTAPLAVSNFVYLAEGGYYDSVIFHRVIESFMIQGGDPTVSV</sequence>
<dbReference type="EC" id="5.2.1.8" evidence="3"/>
<dbReference type="PATRIC" id="fig|1618989.3.peg.234"/>
<comment type="catalytic activity">
    <reaction evidence="3">
        <text>[protein]-peptidylproline (omega=180) = [protein]-peptidylproline (omega=0)</text>
        <dbReference type="Rhea" id="RHEA:16237"/>
        <dbReference type="Rhea" id="RHEA-COMP:10747"/>
        <dbReference type="Rhea" id="RHEA-COMP:10748"/>
        <dbReference type="ChEBI" id="CHEBI:83833"/>
        <dbReference type="ChEBI" id="CHEBI:83834"/>
        <dbReference type="EC" id="5.2.1.8"/>
    </reaction>
</comment>
<dbReference type="InterPro" id="IPR002130">
    <property type="entry name" value="Cyclophilin-type_PPIase_dom"/>
</dbReference>
<dbReference type="InterPro" id="IPR044666">
    <property type="entry name" value="Cyclophilin_A-like"/>
</dbReference>
<dbReference type="GO" id="GO:0006457">
    <property type="term" value="P:protein folding"/>
    <property type="evidence" value="ECO:0007669"/>
    <property type="project" value="InterPro"/>
</dbReference>
<dbReference type="SUPFAM" id="SSF50891">
    <property type="entry name" value="Cyclophilin-like"/>
    <property type="match status" value="1"/>
</dbReference>
<evidence type="ECO:0000313" key="6">
    <source>
        <dbReference type="Proteomes" id="UP000034846"/>
    </source>
</evidence>
<comment type="caution">
    <text evidence="5">The sequence shown here is derived from an EMBL/GenBank/DDBJ whole genome shotgun (WGS) entry which is preliminary data.</text>
</comment>
<dbReference type="PANTHER" id="PTHR45625:SF4">
    <property type="entry name" value="PEPTIDYLPROLYL ISOMERASE DOMAIN AND WD REPEAT-CONTAINING PROTEIN 1"/>
    <property type="match status" value="1"/>
</dbReference>
<dbReference type="PROSITE" id="PS50072">
    <property type="entry name" value="CSA_PPIASE_2"/>
    <property type="match status" value="1"/>
</dbReference>
<dbReference type="AlphaFoldDB" id="A0A0G1XHG7"/>
<comment type="function">
    <text evidence="3">PPIases accelerate the folding of proteins. It catalyzes the cis-trans isomerization of proline imidic peptide bonds in oligopeptides.</text>
</comment>
<accession>A0A0G1XHG7</accession>
<name>A0A0G1XHG7_9BACT</name>
<evidence type="ECO:0000313" key="5">
    <source>
        <dbReference type="EMBL" id="KKW30401.1"/>
    </source>
</evidence>
<evidence type="ECO:0000256" key="1">
    <source>
        <dbReference type="ARBA" id="ARBA00023110"/>
    </source>
</evidence>
<gene>
    <name evidence="5" type="ORF">UY72_C0013G0011</name>
</gene>
<dbReference type="PROSITE" id="PS00170">
    <property type="entry name" value="CSA_PPIASE_1"/>
    <property type="match status" value="1"/>
</dbReference>
<dbReference type="InterPro" id="IPR020892">
    <property type="entry name" value="Cyclophilin-type_PPIase_CS"/>
</dbReference>
<dbReference type="EMBL" id="LCRD01000013">
    <property type="protein sequence ID" value="KKW30401.1"/>
    <property type="molecule type" value="Genomic_DNA"/>
</dbReference>
<organism evidence="5 6">
    <name type="scientific">Candidatus Uhrbacteria bacterium GW2011_GWD2_52_7</name>
    <dbReference type="NCBI Taxonomy" id="1618989"/>
    <lineage>
        <taxon>Bacteria</taxon>
        <taxon>Candidatus Uhriibacteriota</taxon>
    </lineage>
</organism>
<dbReference type="GO" id="GO:0003755">
    <property type="term" value="F:peptidyl-prolyl cis-trans isomerase activity"/>
    <property type="evidence" value="ECO:0007669"/>
    <property type="project" value="UniProtKB-UniRule"/>
</dbReference>
<protein>
    <recommendedName>
        <fullName evidence="3">Peptidyl-prolyl cis-trans isomerase</fullName>
        <shortName evidence="3">PPIase</shortName>
        <ecNumber evidence="3">5.2.1.8</ecNumber>
    </recommendedName>
</protein>
<dbReference type="Pfam" id="PF00160">
    <property type="entry name" value="Pro_isomerase"/>
    <property type="match status" value="1"/>
</dbReference>
<dbReference type="Proteomes" id="UP000034846">
    <property type="component" value="Unassembled WGS sequence"/>
</dbReference>
<keyword evidence="1 3" id="KW-0697">Rotamase</keyword>
<dbReference type="PRINTS" id="PR00153">
    <property type="entry name" value="CSAPPISMRASE"/>
</dbReference>
<dbReference type="Gene3D" id="2.40.100.10">
    <property type="entry name" value="Cyclophilin-like"/>
    <property type="match status" value="1"/>
</dbReference>
<evidence type="ECO:0000256" key="2">
    <source>
        <dbReference type="ARBA" id="ARBA00023235"/>
    </source>
</evidence>
<keyword evidence="2 3" id="KW-0413">Isomerase</keyword>
<reference evidence="5 6" key="1">
    <citation type="journal article" date="2015" name="Nature">
        <title>rRNA introns, odd ribosomes, and small enigmatic genomes across a large radiation of phyla.</title>
        <authorList>
            <person name="Brown C.T."/>
            <person name="Hug L.A."/>
            <person name="Thomas B.C."/>
            <person name="Sharon I."/>
            <person name="Castelle C.J."/>
            <person name="Singh A."/>
            <person name="Wilkins M.J."/>
            <person name="Williams K.H."/>
            <person name="Banfield J.F."/>
        </authorList>
    </citation>
    <scope>NUCLEOTIDE SEQUENCE [LARGE SCALE GENOMIC DNA]</scope>
</reference>